<evidence type="ECO:0000259" key="1">
    <source>
        <dbReference type="PROSITE" id="PS51186"/>
    </source>
</evidence>
<evidence type="ECO:0000313" key="2">
    <source>
        <dbReference type="EMBL" id="OUM86723.1"/>
    </source>
</evidence>
<dbReference type="InterPro" id="IPR016181">
    <property type="entry name" value="Acyl_CoA_acyltransferase"/>
</dbReference>
<reference evidence="3" key="1">
    <citation type="submission" date="2016-06" db="EMBL/GenBank/DDBJ databases">
        <authorList>
            <person name="Nascimento L."/>
            <person name="Pereira R.V."/>
            <person name="Martins L.F."/>
            <person name="Quaggio R.B."/>
            <person name="Silva A.M."/>
            <person name="Setubal J.C."/>
        </authorList>
    </citation>
    <scope>NUCLEOTIDE SEQUENCE [LARGE SCALE GENOMIC DNA]</scope>
</reference>
<comment type="caution">
    <text evidence="2">The sequence shown here is derived from an EMBL/GenBank/DDBJ whole genome shotgun (WGS) entry which is preliminary data.</text>
</comment>
<evidence type="ECO:0000313" key="3">
    <source>
        <dbReference type="Proteomes" id="UP000196475"/>
    </source>
</evidence>
<gene>
    <name evidence="2" type="ORF">BAA01_03770</name>
</gene>
<dbReference type="EMBL" id="LZRT01000086">
    <property type="protein sequence ID" value="OUM86723.1"/>
    <property type="molecule type" value="Genomic_DNA"/>
</dbReference>
<protein>
    <recommendedName>
        <fullName evidence="1">N-acetyltransferase domain-containing protein</fullName>
    </recommendedName>
</protein>
<organism evidence="2 3">
    <name type="scientific">Bacillus thermozeamaize</name>
    <dbReference type="NCBI Taxonomy" id="230954"/>
    <lineage>
        <taxon>Bacteria</taxon>
        <taxon>Bacillati</taxon>
        <taxon>Bacillota</taxon>
        <taxon>Bacilli</taxon>
        <taxon>Bacillales</taxon>
        <taxon>Bacillaceae</taxon>
        <taxon>Bacillus</taxon>
    </lineage>
</organism>
<dbReference type="PROSITE" id="PS51186">
    <property type="entry name" value="GNAT"/>
    <property type="match status" value="1"/>
</dbReference>
<dbReference type="Proteomes" id="UP000196475">
    <property type="component" value="Unassembled WGS sequence"/>
</dbReference>
<dbReference type="CDD" id="cd04301">
    <property type="entry name" value="NAT_SF"/>
    <property type="match status" value="1"/>
</dbReference>
<dbReference type="Gene3D" id="3.40.630.30">
    <property type="match status" value="1"/>
</dbReference>
<proteinExistence type="predicted"/>
<sequence length="160" mass="18274">MEFVIRKIDHEQLKKARKAMIQFIQKYGERRITASGIRWLRQVKETHLSDDGNLILAALHERRLVGLVAIADYGRKESLIVVHPQYRRQNVAIRMVDKAFKDLGKLYGRVAIDNIPSLSMCFEAGFVAFALAKGPTGKPTLWIGKGNWRKDEISRAQSLD</sequence>
<dbReference type="GO" id="GO:0016747">
    <property type="term" value="F:acyltransferase activity, transferring groups other than amino-acyl groups"/>
    <property type="evidence" value="ECO:0007669"/>
    <property type="project" value="InterPro"/>
</dbReference>
<accession>A0A1Y3PHB7</accession>
<dbReference type="SUPFAM" id="SSF55729">
    <property type="entry name" value="Acyl-CoA N-acyltransferases (Nat)"/>
    <property type="match status" value="1"/>
</dbReference>
<name>A0A1Y3PHB7_9BACI</name>
<feature type="domain" description="N-acetyltransferase" evidence="1">
    <location>
        <begin position="3"/>
        <end position="148"/>
    </location>
</feature>
<dbReference type="Pfam" id="PF13673">
    <property type="entry name" value="Acetyltransf_10"/>
    <property type="match status" value="1"/>
</dbReference>
<dbReference type="AlphaFoldDB" id="A0A1Y3PHB7"/>
<dbReference type="InterPro" id="IPR000182">
    <property type="entry name" value="GNAT_dom"/>
</dbReference>